<keyword evidence="2" id="KW-0479">Metal-binding</keyword>
<keyword evidence="7" id="KW-1133">Transmembrane helix</keyword>
<evidence type="ECO:0000256" key="3">
    <source>
        <dbReference type="ARBA" id="ARBA00022801"/>
    </source>
</evidence>
<dbReference type="GO" id="GO:0051603">
    <property type="term" value="P:proteolysis involved in protein catabolic process"/>
    <property type="evidence" value="ECO:0007669"/>
    <property type="project" value="TreeGrafter"/>
</dbReference>
<evidence type="ECO:0000259" key="8">
    <source>
        <dbReference type="Pfam" id="PF01435"/>
    </source>
</evidence>
<gene>
    <name evidence="9" type="ORF">QN277_012097</name>
</gene>
<evidence type="ECO:0000256" key="2">
    <source>
        <dbReference type="ARBA" id="ARBA00022723"/>
    </source>
</evidence>
<evidence type="ECO:0000313" key="9">
    <source>
        <dbReference type="EMBL" id="KAK4280474.1"/>
    </source>
</evidence>
<proteinExistence type="inferred from homology"/>
<keyword evidence="5 6" id="KW-0482">Metalloprotease</keyword>
<dbReference type="EMBL" id="JAWXYG010000002">
    <property type="protein sequence ID" value="KAK4280474.1"/>
    <property type="molecule type" value="Genomic_DNA"/>
</dbReference>
<keyword evidence="1 6" id="KW-0645">Protease</keyword>
<keyword evidence="7" id="KW-0812">Transmembrane</keyword>
<keyword evidence="10" id="KW-1185">Reference proteome</keyword>
<feature type="domain" description="Peptidase M48" evidence="8">
    <location>
        <begin position="194"/>
        <end position="361"/>
    </location>
</feature>
<reference evidence="9" key="1">
    <citation type="submission" date="2023-10" db="EMBL/GenBank/DDBJ databases">
        <title>Chromosome-level genome of the transformable northern wattle, Acacia crassicarpa.</title>
        <authorList>
            <person name="Massaro I."/>
            <person name="Sinha N.R."/>
            <person name="Poethig S."/>
            <person name="Leichty A.R."/>
        </authorList>
    </citation>
    <scope>NUCLEOTIDE SEQUENCE</scope>
    <source>
        <strain evidence="9">Acra3RX</strain>
        <tissue evidence="9">Leaf</tissue>
    </source>
</reference>
<dbReference type="Pfam" id="PF01435">
    <property type="entry name" value="Peptidase_M48"/>
    <property type="match status" value="1"/>
</dbReference>
<evidence type="ECO:0000256" key="7">
    <source>
        <dbReference type="SAM" id="Phobius"/>
    </source>
</evidence>
<keyword evidence="4 6" id="KW-0862">Zinc</keyword>
<comment type="caution">
    <text evidence="9">The sequence shown here is derived from an EMBL/GenBank/DDBJ whole genome shotgun (WGS) entry which is preliminary data.</text>
</comment>
<evidence type="ECO:0000256" key="6">
    <source>
        <dbReference type="RuleBase" id="RU003983"/>
    </source>
</evidence>
<name>A0AAE1TE83_9FABA</name>
<comment type="similarity">
    <text evidence="6">Belongs to the peptidase M48 family.</text>
</comment>
<dbReference type="GO" id="GO:0046872">
    <property type="term" value="F:metal ion binding"/>
    <property type="evidence" value="ECO:0007669"/>
    <property type="project" value="UniProtKB-KW"/>
</dbReference>
<dbReference type="AlphaFoldDB" id="A0AAE1TE83"/>
<keyword evidence="3 6" id="KW-0378">Hydrolase</keyword>
<evidence type="ECO:0000256" key="5">
    <source>
        <dbReference type="ARBA" id="ARBA00023049"/>
    </source>
</evidence>
<feature type="transmembrane region" description="Helical" evidence="7">
    <location>
        <begin position="107"/>
        <end position="128"/>
    </location>
</feature>
<keyword evidence="7" id="KW-0472">Membrane</keyword>
<dbReference type="PANTHER" id="PTHR22726:SF1">
    <property type="entry name" value="METALLOENDOPEPTIDASE OMA1, MITOCHONDRIAL"/>
    <property type="match status" value="1"/>
</dbReference>
<sequence length="384" mass="44451">MGSLGRRSGKLVFDSFRSCPWRIMPETQIMPSNKRFSQFEHLLVPTWNGANFHFGISSHSLISQGLGLQGRANMNLFNPFLNEARRFYCVDRYNTARKHRKSRGLRWWFRVGVLIISCCSAVIVKVYYDHLEIVPYHHRTRLIVYPEPKLRSLSEMAFKRKKELMGGRLLLDTQLESIRVRRIAQDIFNAYKVEIQRQGSELSTMLHLDGLDWEVLVVRGFGHYTSLVCGKILLFDWMFEHITSDAEIAFLVAREMGHIVARHYAEVLTISLGISIMVPILKVLKPILNLIGLWEAILDKYVSYVFYALHYQEFEADYIGMHLSALAGYDPRVAPELLEKMDKFWTAHAAFPTPKKRARFLSFPGVMEIPVSIYLRGCLKSSRT</sequence>
<evidence type="ECO:0000256" key="4">
    <source>
        <dbReference type="ARBA" id="ARBA00022833"/>
    </source>
</evidence>
<dbReference type="Proteomes" id="UP001293593">
    <property type="component" value="Unassembled WGS sequence"/>
</dbReference>
<dbReference type="GO" id="GO:0004222">
    <property type="term" value="F:metalloendopeptidase activity"/>
    <property type="evidence" value="ECO:0007669"/>
    <property type="project" value="InterPro"/>
</dbReference>
<dbReference type="GO" id="GO:0016020">
    <property type="term" value="C:membrane"/>
    <property type="evidence" value="ECO:0007669"/>
    <property type="project" value="TreeGrafter"/>
</dbReference>
<organism evidence="9 10">
    <name type="scientific">Acacia crassicarpa</name>
    <name type="common">northern wattle</name>
    <dbReference type="NCBI Taxonomy" id="499986"/>
    <lineage>
        <taxon>Eukaryota</taxon>
        <taxon>Viridiplantae</taxon>
        <taxon>Streptophyta</taxon>
        <taxon>Embryophyta</taxon>
        <taxon>Tracheophyta</taxon>
        <taxon>Spermatophyta</taxon>
        <taxon>Magnoliopsida</taxon>
        <taxon>eudicotyledons</taxon>
        <taxon>Gunneridae</taxon>
        <taxon>Pentapetalae</taxon>
        <taxon>rosids</taxon>
        <taxon>fabids</taxon>
        <taxon>Fabales</taxon>
        <taxon>Fabaceae</taxon>
        <taxon>Caesalpinioideae</taxon>
        <taxon>mimosoid clade</taxon>
        <taxon>Acacieae</taxon>
        <taxon>Acacia</taxon>
    </lineage>
</organism>
<evidence type="ECO:0000313" key="10">
    <source>
        <dbReference type="Proteomes" id="UP001293593"/>
    </source>
</evidence>
<dbReference type="PANTHER" id="PTHR22726">
    <property type="entry name" value="METALLOENDOPEPTIDASE OMA1"/>
    <property type="match status" value="1"/>
</dbReference>
<evidence type="ECO:0000256" key="1">
    <source>
        <dbReference type="ARBA" id="ARBA00022670"/>
    </source>
</evidence>
<accession>A0AAE1TE83</accession>
<protein>
    <recommendedName>
        <fullName evidence="8">Peptidase M48 domain-containing protein</fullName>
    </recommendedName>
</protein>
<comment type="cofactor">
    <cofactor evidence="6">
        <name>Zn(2+)</name>
        <dbReference type="ChEBI" id="CHEBI:29105"/>
    </cofactor>
    <text evidence="6">Binds 1 zinc ion per subunit.</text>
</comment>
<dbReference type="InterPro" id="IPR001915">
    <property type="entry name" value="Peptidase_M48"/>
</dbReference>
<dbReference type="InterPro" id="IPR051156">
    <property type="entry name" value="Mito/Outer_Membr_Metalloprot"/>
</dbReference>